<gene>
    <name evidence="1" type="ORF">C8D87_11310</name>
</gene>
<organism evidence="1 2">
    <name type="scientific">Lentzea atacamensis</name>
    <dbReference type="NCBI Taxonomy" id="531938"/>
    <lineage>
        <taxon>Bacteria</taxon>
        <taxon>Bacillati</taxon>
        <taxon>Actinomycetota</taxon>
        <taxon>Actinomycetes</taxon>
        <taxon>Pseudonocardiales</taxon>
        <taxon>Pseudonocardiaceae</taxon>
        <taxon>Lentzea</taxon>
    </lineage>
</organism>
<accession>A0ABX9DZD4</accession>
<dbReference type="Proteomes" id="UP000248714">
    <property type="component" value="Unassembled WGS sequence"/>
</dbReference>
<evidence type="ECO:0000313" key="2">
    <source>
        <dbReference type="Proteomes" id="UP000248714"/>
    </source>
</evidence>
<name>A0ABX9DZD4_9PSEU</name>
<keyword evidence="2" id="KW-1185">Reference proteome</keyword>
<protein>
    <submittedName>
        <fullName evidence="1">Uncharacterized protein</fullName>
    </submittedName>
</protein>
<proteinExistence type="predicted"/>
<evidence type="ECO:0000313" key="1">
    <source>
        <dbReference type="EMBL" id="RAS59710.1"/>
    </source>
</evidence>
<comment type="caution">
    <text evidence="1">The sequence shown here is derived from an EMBL/GenBank/DDBJ whole genome shotgun (WGS) entry which is preliminary data.</text>
</comment>
<dbReference type="EMBL" id="QLTT01000013">
    <property type="protein sequence ID" value="RAS59710.1"/>
    <property type="molecule type" value="Genomic_DNA"/>
</dbReference>
<sequence length="142" mass="15810">MQLEPVEWPDPAFERRVGPLDLAASHALYELFYRLCVEGGVDLGIGTIAARGCWWTWLATTPSDPHVAEVVARLALRTLTPAEEEHAVVAVMREMTSSHIEHVAGVVVARRYGLRYAVPLERFYVLGTMISCAIDVLERQGH</sequence>
<reference evidence="1 2" key="1">
    <citation type="submission" date="2018-06" db="EMBL/GenBank/DDBJ databases">
        <title>Genomic Encyclopedia of Type Strains, Phase IV (KMG-IV): sequencing the most valuable type-strain genomes for metagenomic binning, comparative biology and taxonomic classification.</title>
        <authorList>
            <person name="Goeker M."/>
        </authorList>
    </citation>
    <scope>NUCLEOTIDE SEQUENCE [LARGE SCALE GENOMIC DNA]</scope>
    <source>
        <strain evidence="1 2">DSM 45479</strain>
    </source>
</reference>